<reference evidence="1" key="1">
    <citation type="submission" date="2020-09" db="EMBL/GenBank/DDBJ databases">
        <title>Genome-Enabled Discovery of Anthraquinone Biosynthesis in Senna tora.</title>
        <authorList>
            <person name="Kang S.-H."/>
            <person name="Pandey R.P."/>
            <person name="Lee C.-M."/>
            <person name="Sim J.-S."/>
            <person name="Jeong J.-T."/>
            <person name="Choi B.-S."/>
            <person name="Jung M."/>
            <person name="Ginzburg D."/>
            <person name="Zhao K."/>
            <person name="Won S.Y."/>
            <person name="Oh T.-J."/>
            <person name="Yu Y."/>
            <person name="Kim N.-H."/>
            <person name="Lee O.R."/>
            <person name="Lee T.-H."/>
            <person name="Bashyal P."/>
            <person name="Kim T.-S."/>
            <person name="Lee W.-H."/>
            <person name="Kawkins C."/>
            <person name="Kim C.-K."/>
            <person name="Kim J.S."/>
            <person name="Ahn B.O."/>
            <person name="Rhee S.Y."/>
            <person name="Sohng J.K."/>
        </authorList>
    </citation>
    <scope>NUCLEOTIDE SEQUENCE</scope>
    <source>
        <tissue evidence="1">Leaf</tissue>
    </source>
</reference>
<accession>A0A834X092</accession>
<keyword evidence="2" id="KW-1185">Reference proteome</keyword>
<proteinExistence type="predicted"/>
<protein>
    <submittedName>
        <fullName evidence="1">Uncharacterized protein</fullName>
    </submittedName>
</protein>
<sequence>MGLGAIWDHLGGTTRASSL</sequence>
<name>A0A834X092_9FABA</name>
<evidence type="ECO:0000313" key="1">
    <source>
        <dbReference type="EMBL" id="KAF7835212.1"/>
    </source>
</evidence>
<evidence type="ECO:0000313" key="2">
    <source>
        <dbReference type="Proteomes" id="UP000634136"/>
    </source>
</evidence>
<comment type="caution">
    <text evidence="1">The sequence shown here is derived from an EMBL/GenBank/DDBJ whole genome shotgun (WGS) entry which is preliminary data.</text>
</comment>
<dbReference type="AlphaFoldDB" id="A0A834X092"/>
<gene>
    <name evidence="1" type="ORF">G2W53_010071</name>
</gene>
<dbReference type="Proteomes" id="UP000634136">
    <property type="component" value="Unassembled WGS sequence"/>
</dbReference>
<organism evidence="1 2">
    <name type="scientific">Senna tora</name>
    <dbReference type="NCBI Taxonomy" id="362788"/>
    <lineage>
        <taxon>Eukaryota</taxon>
        <taxon>Viridiplantae</taxon>
        <taxon>Streptophyta</taxon>
        <taxon>Embryophyta</taxon>
        <taxon>Tracheophyta</taxon>
        <taxon>Spermatophyta</taxon>
        <taxon>Magnoliopsida</taxon>
        <taxon>eudicotyledons</taxon>
        <taxon>Gunneridae</taxon>
        <taxon>Pentapetalae</taxon>
        <taxon>rosids</taxon>
        <taxon>fabids</taxon>
        <taxon>Fabales</taxon>
        <taxon>Fabaceae</taxon>
        <taxon>Caesalpinioideae</taxon>
        <taxon>Cassia clade</taxon>
        <taxon>Senna</taxon>
    </lineage>
</organism>
<dbReference type="EMBL" id="JAAIUW010000004">
    <property type="protein sequence ID" value="KAF7835212.1"/>
    <property type="molecule type" value="Genomic_DNA"/>
</dbReference>